<dbReference type="OrthoDB" id="1690026at2"/>
<name>A0A1M6H8S8_9FIRM</name>
<gene>
    <name evidence="1" type="ORF">SAMN02746098_05309</name>
</gene>
<evidence type="ECO:0008006" key="3">
    <source>
        <dbReference type="Google" id="ProtNLM"/>
    </source>
</evidence>
<dbReference type="AlphaFoldDB" id="A0A1M6H8S8"/>
<dbReference type="EMBL" id="FQXJ01000043">
    <property type="protein sequence ID" value="SHJ18621.1"/>
    <property type="molecule type" value="Genomic_DNA"/>
</dbReference>
<dbReference type="Proteomes" id="UP000183954">
    <property type="component" value="Unassembled WGS sequence"/>
</dbReference>
<accession>A0A1M6H8S8</accession>
<sequence>MEPITERTPLVIAAEINRIKQQTCKIMLTNAIEIGKRLKEAKALLSHGEWRKWLVEMETNCSLPAITAASQIRRRRRI</sequence>
<keyword evidence="2" id="KW-1185">Reference proteome</keyword>
<reference evidence="2" key="1">
    <citation type="submission" date="2016-11" db="EMBL/GenBank/DDBJ databases">
        <authorList>
            <person name="Varghese N."/>
            <person name="Submissions S."/>
        </authorList>
    </citation>
    <scope>NUCLEOTIDE SEQUENCE [LARGE SCALE GENOMIC DNA]</scope>
    <source>
        <strain evidence="2">DSM 15449</strain>
    </source>
</reference>
<evidence type="ECO:0000313" key="2">
    <source>
        <dbReference type="Proteomes" id="UP000183954"/>
    </source>
</evidence>
<dbReference type="InterPro" id="IPR021451">
    <property type="entry name" value="DUF3102"/>
</dbReference>
<evidence type="ECO:0000313" key="1">
    <source>
        <dbReference type="EMBL" id="SHJ18621.1"/>
    </source>
</evidence>
<dbReference type="Pfam" id="PF11300">
    <property type="entry name" value="DUF3102"/>
    <property type="match status" value="1"/>
</dbReference>
<proteinExistence type="predicted"/>
<dbReference type="STRING" id="1121420.SAMN02746098_05309"/>
<organism evidence="1 2">
    <name type="scientific">Desulfosporosinus lacus DSM 15449</name>
    <dbReference type="NCBI Taxonomy" id="1121420"/>
    <lineage>
        <taxon>Bacteria</taxon>
        <taxon>Bacillati</taxon>
        <taxon>Bacillota</taxon>
        <taxon>Clostridia</taxon>
        <taxon>Eubacteriales</taxon>
        <taxon>Desulfitobacteriaceae</taxon>
        <taxon>Desulfosporosinus</taxon>
    </lineage>
</organism>
<protein>
    <recommendedName>
        <fullName evidence="3">DUF3102 domain-containing protein</fullName>
    </recommendedName>
</protein>